<keyword evidence="8 10" id="KW-0413">Isomerase</keyword>
<dbReference type="PANTHER" id="PTHR43725:SF53">
    <property type="entry name" value="UDP-ARABINOSE 4-EPIMERASE 1"/>
    <property type="match status" value="1"/>
</dbReference>
<reference evidence="12 13" key="1">
    <citation type="journal article" date="1992" name="Lakartidningen">
        <title>[Penicillin V and not amoxicillin is the first choice preparation in acute otitis].</title>
        <authorList>
            <person name="Kamme C."/>
            <person name="Lundgren K."/>
            <person name="Prellner K."/>
        </authorList>
    </citation>
    <scope>NUCLEOTIDE SEQUENCE [LARGE SCALE GENOMIC DNA]</scope>
    <source>
        <strain evidence="12 13">PC3997IV</strain>
    </source>
</reference>
<comment type="cofactor">
    <cofactor evidence="2 10">
        <name>NAD(+)</name>
        <dbReference type="ChEBI" id="CHEBI:57540"/>
    </cofactor>
</comment>
<organism evidence="12 13">
    <name type="scientific">Brachyspira aalborgi</name>
    <dbReference type="NCBI Taxonomy" id="29522"/>
    <lineage>
        <taxon>Bacteria</taxon>
        <taxon>Pseudomonadati</taxon>
        <taxon>Spirochaetota</taxon>
        <taxon>Spirochaetia</taxon>
        <taxon>Brachyspirales</taxon>
        <taxon>Brachyspiraceae</taxon>
        <taxon>Brachyspira</taxon>
    </lineage>
</organism>
<dbReference type="GO" id="GO:0003978">
    <property type="term" value="F:UDP-glucose 4-epimerase activity"/>
    <property type="evidence" value="ECO:0007669"/>
    <property type="project" value="UniProtKB-UniRule"/>
</dbReference>
<dbReference type="SUPFAM" id="SSF51735">
    <property type="entry name" value="NAD(P)-binding Rossmann-fold domains"/>
    <property type="match status" value="1"/>
</dbReference>
<gene>
    <name evidence="12" type="primary">galE</name>
    <name evidence="12" type="ORF">EPJ81_04135</name>
</gene>
<comment type="similarity">
    <text evidence="4 10">Belongs to the NAD(P)-dependent epimerase/dehydratase family.</text>
</comment>
<feature type="domain" description="NAD(P)-binding" evidence="11">
    <location>
        <begin position="3"/>
        <end position="326"/>
    </location>
</feature>
<protein>
    <recommendedName>
        <fullName evidence="6 10">UDP-glucose 4-epimerase</fullName>
        <ecNumber evidence="5 10">5.1.3.2</ecNumber>
    </recommendedName>
</protein>
<dbReference type="InterPro" id="IPR016040">
    <property type="entry name" value="NAD(P)-bd_dom"/>
</dbReference>
<dbReference type="InterPro" id="IPR005886">
    <property type="entry name" value="UDP_G4E"/>
</dbReference>
<dbReference type="PANTHER" id="PTHR43725">
    <property type="entry name" value="UDP-GLUCOSE 4-EPIMERASE"/>
    <property type="match status" value="1"/>
</dbReference>
<sequence>MILITGGAGYIGSHTVLNLIEKTDYKIIIFDNLENGHIETVNALLEINSERQRRADARIIFEKGDLRNIEDIENVFNKYSIDGVIHFAAFALVEESVQNPSKYYRNNIYGTLNLLDTMIKYNVKRIVFSSTCATYGDIVEQTPIDEKHPQNPINPYGYSKLAVERIMDDYDKAYKLKSIRLRYFNVAGADEKGRIGEWHEPETHLIPNILKANDNKVFTIFGDDYDTRDGTCIRDYVNVLDLAEAHRLSYEYLLKENKTDVFNIGTGEGYSVKEVFEACERVLNKKIPVEIRGRRAGDPAVLYADIGKVKSILDWKSEKSLEESIKSAYLYMSKNK</sequence>
<keyword evidence="9 10" id="KW-0119">Carbohydrate metabolism</keyword>
<dbReference type="UniPathway" id="UPA00214"/>
<dbReference type="AlphaFoldDB" id="A0A5C8FXH7"/>
<dbReference type="GO" id="GO:0006012">
    <property type="term" value="P:galactose metabolic process"/>
    <property type="evidence" value="ECO:0007669"/>
    <property type="project" value="UniProtKB-UniPathway"/>
</dbReference>
<dbReference type="NCBIfam" id="TIGR01179">
    <property type="entry name" value="galE"/>
    <property type="match status" value="1"/>
</dbReference>
<comment type="catalytic activity">
    <reaction evidence="1 10">
        <text>UDP-alpha-D-glucose = UDP-alpha-D-galactose</text>
        <dbReference type="Rhea" id="RHEA:22168"/>
        <dbReference type="ChEBI" id="CHEBI:58885"/>
        <dbReference type="ChEBI" id="CHEBI:66914"/>
        <dbReference type="EC" id="5.1.3.2"/>
    </reaction>
</comment>
<evidence type="ECO:0000313" key="12">
    <source>
        <dbReference type="EMBL" id="TXJ39417.1"/>
    </source>
</evidence>
<evidence type="ECO:0000256" key="2">
    <source>
        <dbReference type="ARBA" id="ARBA00001911"/>
    </source>
</evidence>
<dbReference type="Gene3D" id="3.40.50.720">
    <property type="entry name" value="NAD(P)-binding Rossmann-like Domain"/>
    <property type="match status" value="1"/>
</dbReference>
<dbReference type="CDD" id="cd05247">
    <property type="entry name" value="UDP_G4E_1_SDR_e"/>
    <property type="match status" value="1"/>
</dbReference>
<dbReference type="Gene3D" id="3.90.25.10">
    <property type="entry name" value="UDP-galactose 4-epimerase, domain 1"/>
    <property type="match status" value="1"/>
</dbReference>
<name>A0A5C8FXH7_9SPIR</name>
<evidence type="ECO:0000256" key="10">
    <source>
        <dbReference type="RuleBase" id="RU366046"/>
    </source>
</evidence>
<dbReference type="EMBL" id="SAYD01000017">
    <property type="protein sequence ID" value="TXJ39417.1"/>
    <property type="molecule type" value="Genomic_DNA"/>
</dbReference>
<evidence type="ECO:0000256" key="6">
    <source>
        <dbReference type="ARBA" id="ARBA00018569"/>
    </source>
</evidence>
<dbReference type="RefSeq" id="WP_147544914.1">
    <property type="nucleotide sequence ID" value="NZ_SAYD01000017.1"/>
</dbReference>
<dbReference type="Pfam" id="PF16363">
    <property type="entry name" value="GDP_Man_Dehyd"/>
    <property type="match status" value="1"/>
</dbReference>
<dbReference type="EC" id="5.1.3.2" evidence="5 10"/>
<dbReference type="InterPro" id="IPR036291">
    <property type="entry name" value="NAD(P)-bd_dom_sf"/>
</dbReference>
<keyword evidence="7 10" id="KW-0520">NAD</keyword>
<evidence type="ECO:0000256" key="3">
    <source>
        <dbReference type="ARBA" id="ARBA00004947"/>
    </source>
</evidence>
<dbReference type="Proteomes" id="UP000325002">
    <property type="component" value="Unassembled WGS sequence"/>
</dbReference>
<evidence type="ECO:0000256" key="5">
    <source>
        <dbReference type="ARBA" id="ARBA00013189"/>
    </source>
</evidence>
<evidence type="ECO:0000256" key="4">
    <source>
        <dbReference type="ARBA" id="ARBA00007637"/>
    </source>
</evidence>
<evidence type="ECO:0000256" key="8">
    <source>
        <dbReference type="ARBA" id="ARBA00023235"/>
    </source>
</evidence>
<accession>A0A5C8FXH7</accession>
<evidence type="ECO:0000256" key="9">
    <source>
        <dbReference type="ARBA" id="ARBA00023277"/>
    </source>
</evidence>
<evidence type="ECO:0000256" key="7">
    <source>
        <dbReference type="ARBA" id="ARBA00023027"/>
    </source>
</evidence>
<evidence type="ECO:0000259" key="11">
    <source>
        <dbReference type="Pfam" id="PF16363"/>
    </source>
</evidence>
<proteinExistence type="inferred from homology"/>
<comment type="caution">
    <text evidence="12">The sequence shown here is derived from an EMBL/GenBank/DDBJ whole genome shotgun (WGS) entry which is preliminary data.</text>
</comment>
<comment type="pathway">
    <text evidence="3 10">Carbohydrate metabolism; galactose metabolism.</text>
</comment>
<evidence type="ECO:0000256" key="1">
    <source>
        <dbReference type="ARBA" id="ARBA00000083"/>
    </source>
</evidence>
<evidence type="ECO:0000313" key="13">
    <source>
        <dbReference type="Proteomes" id="UP000325002"/>
    </source>
</evidence>
<comment type="subunit">
    <text evidence="10">Homodimer.</text>
</comment>